<dbReference type="Gene3D" id="3.40.720.10">
    <property type="entry name" value="Alkaline Phosphatase, subunit A"/>
    <property type="match status" value="1"/>
</dbReference>
<evidence type="ECO:0000259" key="7">
    <source>
        <dbReference type="Pfam" id="PF00884"/>
    </source>
</evidence>
<feature type="domain" description="Sulfatase N-terminal" evidence="7">
    <location>
        <begin position="306"/>
        <end position="590"/>
    </location>
</feature>
<evidence type="ECO:0000256" key="1">
    <source>
        <dbReference type="ARBA" id="ARBA00004651"/>
    </source>
</evidence>
<keyword evidence="4 6" id="KW-1133">Transmembrane helix</keyword>
<evidence type="ECO:0000256" key="5">
    <source>
        <dbReference type="ARBA" id="ARBA00023136"/>
    </source>
</evidence>
<dbReference type="Pfam" id="PF00884">
    <property type="entry name" value="Sulfatase"/>
    <property type="match status" value="1"/>
</dbReference>
<evidence type="ECO:0000313" key="9">
    <source>
        <dbReference type="Proteomes" id="UP000178490"/>
    </source>
</evidence>
<dbReference type="AlphaFoldDB" id="A0A1F6NYS2"/>
<keyword evidence="5 6" id="KW-0472">Membrane</keyword>
<feature type="non-terminal residue" evidence="8">
    <location>
        <position position="1"/>
    </location>
</feature>
<feature type="transmembrane region" description="Helical" evidence="6">
    <location>
        <begin position="135"/>
        <end position="156"/>
    </location>
</feature>
<dbReference type="GO" id="GO:0005886">
    <property type="term" value="C:plasma membrane"/>
    <property type="evidence" value="ECO:0007669"/>
    <property type="project" value="UniProtKB-SubCell"/>
</dbReference>
<evidence type="ECO:0000256" key="6">
    <source>
        <dbReference type="SAM" id="Phobius"/>
    </source>
</evidence>
<dbReference type="PANTHER" id="PTHR47371">
    <property type="entry name" value="LIPOTEICHOIC ACID SYNTHASE"/>
    <property type="match status" value="1"/>
</dbReference>
<feature type="transmembrane region" description="Helical" evidence="6">
    <location>
        <begin position="214"/>
        <end position="235"/>
    </location>
</feature>
<comment type="subcellular location">
    <subcellularLocation>
        <location evidence="1">Cell membrane</location>
        <topology evidence="1">Multi-pass membrane protein</topology>
    </subcellularLocation>
</comment>
<dbReference type="InterPro" id="IPR000917">
    <property type="entry name" value="Sulfatase_N"/>
</dbReference>
<dbReference type="CDD" id="cd16015">
    <property type="entry name" value="LTA_synthase"/>
    <property type="match status" value="1"/>
</dbReference>
<keyword evidence="2" id="KW-1003">Cell membrane</keyword>
<evidence type="ECO:0000256" key="2">
    <source>
        <dbReference type="ARBA" id="ARBA00022475"/>
    </source>
</evidence>
<dbReference type="InterPro" id="IPR017850">
    <property type="entry name" value="Alkaline_phosphatase_core_sf"/>
</dbReference>
<comment type="caution">
    <text evidence="8">The sequence shown here is derived from an EMBL/GenBank/DDBJ whole genome shotgun (WGS) entry which is preliminary data.</text>
</comment>
<proteinExistence type="predicted"/>
<accession>A0A1F6NYS2</accession>
<protein>
    <recommendedName>
        <fullName evidence="7">Sulfatase N-terminal domain-containing protein</fullName>
    </recommendedName>
</protein>
<name>A0A1F6NYS2_9BACT</name>
<gene>
    <name evidence="8" type="ORF">A2537_03010</name>
</gene>
<evidence type="ECO:0000313" key="8">
    <source>
        <dbReference type="EMBL" id="OGH89082.1"/>
    </source>
</evidence>
<feature type="transmembrane region" description="Helical" evidence="6">
    <location>
        <begin position="176"/>
        <end position="198"/>
    </location>
</feature>
<feature type="transmembrane region" description="Helical" evidence="6">
    <location>
        <begin position="12"/>
        <end position="43"/>
    </location>
</feature>
<feature type="transmembrane region" description="Helical" evidence="6">
    <location>
        <begin position="64"/>
        <end position="83"/>
    </location>
</feature>
<dbReference type="Proteomes" id="UP000178490">
    <property type="component" value="Unassembled WGS sequence"/>
</dbReference>
<dbReference type="InterPro" id="IPR050448">
    <property type="entry name" value="OpgB/LTA_synthase_biosynth"/>
</dbReference>
<evidence type="ECO:0000256" key="3">
    <source>
        <dbReference type="ARBA" id="ARBA00022692"/>
    </source>
</evidence>
<sequence length="679" mass="78401">ENEFYDQLDRLFFTFSLVFLIYFIRQEIYSIIFAVAILNIIFWQTQKTLSIHPNSTVWKKINTLYFLFFIFIFLINLGLQYWTYRYAVVDTGVKFYNVIVFRAWSISMLWLMMYSISDIVYWQLNKIPAIIVKSIWILIFGLFLVLWSINAGVLYFSGLNLSPVILEHAKGGSGVAINTTSALLLLTLLLFLSIFIILKRKILATHKIIQKKYWGYYNLAILIISTASLIVFSSLKSTPEYNIYRSFYNYFTENNLQVELNPIVQKKLERFGLNYNLDEFKVGHHDTTFSTTSISLLPISLQKQKPNIVIVFLESFSSRLSEIYTPNLKDVTPGLVKMSKDKNTTVFHRYYNASTPTVTGILSQLCSFLPPTGHNEITDGGVRHHHLLCLPQILQNNGYQYSAYITAVGREFANKGTIITDMGTQKFFGTDELKPYIDGEPLSWGYSDHQLLPAMSKLMNEQAKQPFLMMLSTVDTHPPFTLAKDMVKYGDGKNDLLNSVHTTDDAFNKFWDGFVQSPFYNNTIVITVADHAIFPTAYTKDKFPDVTGKLSFYDENLFMMYVPNSILPKQIDQISSGLDFTPTILNLLNINSPNAFEGKSIFNDRKNYPNIVGMHEFGLHINQLDKTGKRMVDYSIPSHLECSEYKYDPDTTKPLTLCEFLNYYQWKKKLFSDGRFWEK</sequence>
<keyword evidence="3 6" id="KW-0812">Transmembrane</keyword>
<dbReference type="EMBL" id="MFRC01000047">
    <property type="protein sequence ID" value="OGH89082.1"/>
    <property type="molecule type" value="Genomic_DNA"/>
</dbReference>
<feature type="transmembrane region" description="Helical" evidence="6">
    <location>
        <begin position="95"/>
        <end position="114"/>
    </location>
</feature>
<reference evidence="8 9" key="1">
    <citation type="journal article" date="2016" name="Nat. Commun.">
        <title>Thousands of microbial genomes shed light on interconnected biogeochemical processes in an aquifer system.</title>
        <authorList>
            <person name="Anantharaman K."/>
            <person name="Brown C.T."/>
            <person name="Hug L.A."/>
            <person name="Sharon I."/>
            <person name="Castelle C.J."/>
            <person name="Probst A.J."/>
            <person name="Thomas B.C."/>
            <person name="Singh A."/>
            <person name="Wilkins M.J."/>
            <person name="Karaoz U."/>
            <person name="Brodie E.L."/>
            <person name="Williams K.H."/>
            <person name="Hubbard S.S."/>
            <person name="Banfield J.F."/>
        </authorList>
    </citation>
    <scope>NUCLEOTIDE SEQUENCE [LARGE SCALE GENOMIC DNA]</scope>
</reference>
<dbReference type="PANTHER" id="PTHR47371:SF3">
    <property type="entry name" value="PHOSPHOGLYCEROL TRANSFERASE I"/>
    <property type="match status" value="1"/>
</dbReference>
<evidence type="ECO:0000256" key="4">
    <source>
        <dbReference type="ARBA" id="ARBA00022989"/>
    </source>
</evidence>
<dbReference type="SUPFAM" id="SSF53649">
    <property type="entry name" value="Alkaline phosphatase-like"/>
    <property type="match status" value="1"/>
</dbReference>
<organism evidence="8 9">
    <name type="scientific">Candidatus Magasanikbacteria bacterium RIFOXYD2_FULL_36_9</name>
    <dbReference type="NCBI Taxonomy" id="1798707"/>
    <lineage>
        <taxon>Bacteria</taxon>
        <taxon>Candidatus Magasanikiibacteriota</taxon>
    </lineage>
</organism>